<protein>
    <submittedName>
        <fullName evidence="7">Guanosine-3',5'-bis(Diphosphate) 3'-pyrophosphohydrolase / GTP pyrophosphokinase, (P)ppGpp synthetase II</fullName>
        <ecNumber evidence="7">2.7.6.5</ecNumber>
        <ecNumber evidence="7">3.1.7.2</ecNumber>
    </submittedName>
</protein>
<dbReference type="InterPro" id="IPR045865">
    <property type="entry name" value="ACT-like_dom_sf"/>
</dbReference>
<dbReference type="InterPro" id="IPR007685">
    <property type="entry name" value="RelA_SpoT"/>
</dbReference>
<comment type="catalytic activity">
    <reaction evidence="2">
        <text>GTP + ATP = guanosine 3'-diphosphate 5'-triphosphate + AMP</text>
        <dbReference type="Rhea" id="RHEA:22088"/>
        <dbReference type="ChEBI" id="CHEBI:30616"/>
        <dbReference type="ChEBI" id="CHEBI:37565"/>
        <dbReference type="ChEBI" id="CHEBI:142410"/>
        <dbReference type="ChEBI" id="CHEBI:456215"/>
        <dbReference type="EC" id="2.7.6.5"/>
    </reaction>
</comment>
<dbReference type="InterPro" id="IPR012675">
    <property type="entry name" value="Beta-grasp_dom_sf"/>
</dbReference>
<sequence length="767" mass="84361">MPRGSPKGAACREPPLGGVPKGYNIGMEPVRTEERPRAIPAPPVTISALVEKVSSYAPEGAEELIAGAYRVAHAAHRGQVRKSGEPFVYHPLATAAILAELRLDATTIAAALLHDVLEDTGVTKAELAGQFGDEVGEIVDGVTKLGNLPSGNLEEAQAESLRKMIVAMSRDVRVIIIKLADRLHNMRTLAYLKRETQLKKATETLEIYAPLAHRLGIYSLKWELEDLSFATLHPRRYEEIKRLVAARRGDREAFINGTAAELLRHLRETGTETEVHGRVKHFYSIYNKMVRRNKEFNEIYDLTGLRVVVDSVRDCYGALGVIHSIWKPIPGRFKDYIAMPKFNMYQSLHTTVMSNEGKLLEIQIRTHEMDTTAEFGIAAHWMYKHGLTDRQVDRLGWLKSMMEWQQETTDSSEFMESLKGELVADEVFVFTPKGDVVSLPSGATPIDFAYHVHTEIGHRTIGAKVNDRIVPLDSELVSGDRVQVITGKNSGPSRDWLAVVQSGRARNKIRQFFNKADREDNLSLGREKILGLLKKRRIGKVPSGILEDVARATNNSSPDDMLAAVGAGSISAENVAGRIVDLVQPKEEAEEPKKSPALAPLPLPGDAGAAEETGVRVVGSSGILTRLARCCTPMPGDDVVGYVSLGRGVVVHSAGCVNARALKSRDPERFVEVEWAIGQGKLFTVELLVEALDRMHLLKDITAGISDAGVNIVSARVDTIEDRTALSRFAFKAGSVQHVEEVIRKIRGIPDVYDVCRVSRDGTPLES</sequence>
<dbReference type="Pfam" id="PF13291">
    <property type="entry name" value="ACT_4"/>
    <property type="match status" value="1"/>
</dbReference>
<dbReference type="InterPro" id="IPR006674">
    <property type="entry name" value="HD_domain"/>
</dbReference>
<dbReference type="InterPro" id="IPR033655">
    <property type="entry name" value="TGS_RelA/SpoT"/>
</dbReference>
<dbReference type="PROSITE" id="PS51831">
    <property type="entry name" value="HD"/>
    <property type="match status" value="1"/>
</dbReference>
<dbReference type="InterPro" id="IPR045600">
    <property type="entry name" value="RelA/SpoT_AH_RIS"/>
</dbReference>
<reference evidence="7" key="1">
    <citation type="submission" date="2020-02" db="EMBL/GenBank/DDBJ databases">
        <authorList>
            <person name="Meier V. D."/>
        </authorList>
    </citation>
    <scope>NUCLEOTIDE SEQUENCE</scope>
    <source>
        <strain evidence="7">AVDCRST_MAG02</strain>
    </source>
</reference>
<dbReference type="GO" id="GO:0005886">
    <property type="term" value="C:plasma membrane"/>
    <property type="evidence" value="ECO:0007669"/>
    <property type="project" value="TreeGrafter"/>
</dbReference>
<dbReference type="InterPro" id="IPR002912">
    <property type="entry name" value="ACT_dom"/>
</dbReference>
<dbReference type="FunFam" id="1.10.3210.10:FF:000001">
    <property type="entry name" value="GTP pyrophosphokinase RelA"/>
    <property type="match status" value="1"/>
</dbReference>
<dbReference type="CDD" id="cd05399">
    <property type="entry name" value="NT_Rel-Spo_like"/>
    <property type="match status" value="1"/>
</dbReference>
<dbReference type="InterPro" id="IPR003607">
    <property type="entry name" value="HD/PDEase_dom"/>
</dbReference>
<dbReference type="FunFam" id="3.30.460.10:FF:000001">
    <property type="entry name" value="GTP pyrophosphokinase RelA"/>
    <property type="match status" value="1"/>
</dbReference>
<keyword evidence="7" id="KW-0418">Kinase</keyword>
<dbReference type="FunFam" id="3.10.20.30:FF:000002">
    <property type="entry name" value="GTP pyrophosphokinase (RelA/SpoT)"/>
    <property type="match status" value="1"/>
</dbReference>
<dbReference type="SUPFAM" id="SSF55021">
    <property type="entry name" value="ACT-like"/>
    <property type="match status" value="1"/>
</dbReference>
<dbReference type="InterPro" id="IPR004811">
    <property type="entry name" value="RelA/Spo_fam"/>
</dbReference>
<dbReference type="SMART" id="SM00471">
    <property type="entry name" value="HDc"/>
    <property type="match status" value="1"/>
</dbReference>
<dbReference type="SUPFAM" id="SSF81271">
    <property type="entry name" value="TGS-like"/>
    <property type="match status" value="1"/>
</dbReference>
<comment type="similarity">
    <text evidence="3">Belongs to the relA/spoT family.</text>
</comment>
<feature type="domain" description="TGS" evidence="6">
    <location>
        <begin position="425"/>
        <end position="486"/>
    </location>
</feature>
<dbReference type="CDD" id="cd01668">
    <property type="entry name" value="TGS_RSH"/>
    <property type="match status" value="1"/>
</dbReference>
<dbReference type="InterPro" id="IPR012676">
    <property type="entry name" value="TGS-like"/>
</dbReference>
<feature type="domain" description="ACT" evidence="4">
    <location>
        <begin position="686"/>
        <end position="760"/>
    </location>
</feature>
<evidence type="ECO:0000259" key="4">
    <source>
        <dbReference type="PROSITE" id="PS51671"/>
    </source>
</evidence>
<dbReference type="PANTHER" id="PTHR21262:SF31">
    <property type="entry name" value="GTP PYROPHOSPHOKINASE"/>
    <property type="match status" value="1"/>
</dbReference>
<organism evidence="7">
    <name type="scientific">uncultured Rubrobacteraceae bacterium</name>
    <dbReference type="NCBI Taxonomy" id="349277"/>
    <lineage>
        <taxon>Bacteria</taxon>
        <taxon>Bacillati</taxon>
        <taxon>Actinomycetota</taxon>
        <taxon>Rubrobacteria</taxon>
        <taxon>Rubrobacterales</taxon>
        <taxon>Rubrobacteraceae</taxon>
        <taxon>environmental samples</taxon>
    </lineage>
</organism>
<comment type="function">
    <text evidence="3">In eubacteria ppGpp (guanosine 3'-diphosphate 5'-diphosphate) is a mediator of the stringent response that coordinates a variety of cellular activities in response to changes in nutritional abundance.</text>
</comment>
<evidence type="ECO:0000256" key="1">
    <source>
        <dbReference type="ARBA" id="ARBA00004976"/>
    </source>
</evidence>
<dbReference type="Pfam" id="PF13328">
    <property type="entry name" value="HD_4"/>
    <property type="match status" value="1"/>
</dbReference>
<dbReference type="GO" id="GO:0008728">
    <property type="term" value="F:GTP diphosphokinase activity"/>
    <property type="evidence" value="ECO:0007669"/>
    <property type="project" value="UniProtKB-EC"/>
</dbReference>
<proteinExistence type="inferred from homology"/>
<dbReference type="InterPro" id="IPR004095">
    <property type="entry name" value="TGS"/>
</dbReference>
<dbReference type="Pfam" id="PF02824">
    <property type="entry name" value="TGS"/>
    <property type="match status" value="1"/>
</dbReference>
<dbReference type="UniPathway" id="UPA00908">
    <property type="reaction ID" value="UER00884"/>
</dbReference>
<dbReference type="EC" id="3.1.7.2" evidence="7"/>
<evidence type="ECO:0000256" key="2">
    <source>
        <dbReference type="ARBA" id="ARBA00048244"/>
    </source>
</evidence>
<name>A0A6J4R2D0_9ACTN</name>
<dbReference type="EMBL" id="CADCVH010000055">
    <property type="protein sequence ID" value="CAA9457918.1"/>
    <property type="molecule type" value="Genomic_DNA"/>
</dbReference>
<dbReference type="SMART" id="SM00954">
    <property type="entry name" value="RelA_SpoT"/>
    <property type="match status" value="1"/>
</dbReference>
<dbReference type="Gene3D" id="3.30.70.260">
    <property type="match status" value="1"/>
</dbReference>
<keyword evidence="7" id="KW-0808">Transferase</keyword>
<evidence type="ECO:0000313" key="7">
    <source>
        <dbReference type="EMBL" id="CAA9457918.1"/>
    </source>
</evidence>
<dbReference type="Gene3D" id="1.10.3210.10">
    <property type="entry name" value="Hypothetical protein af1432"/>
    <property type="match status" value="1"/>
</dbReference>
<gene>
    <name evidence="7" type="ORF">AVDCRST_MAG02-1758</name>
</gene>
<dbReference type="InterPro" id="IPR043519">
    <property type="entry name" value="NT_sf"/>
</dbReference>
<evidence type="ECO:0000259" key="5">
    <source>
        <dbReference type="PROSITE" id="PS51831"/>
    </source>
</evidence>
<dbReference type="Gene3D" id="3.30.460.10">
    <property type="entry name" value="Beta Polymerase, domain 2"/>
    <property type="match status" value="1"/>
</dbReference>
<dbReference type="EC" id="2.7.6.5" evidence="7"/>
<dbReference type="Pfam" id="PF04607">
    <property type="entry name" value="RelA_SpoT"/>
    <property type="match status" value="1"/>
</dbReference>
<dbReference type="GO" id="GO:0016301">
    <property type="term" value="F:kinase activity"/>
    <property type="evidence" value="ECO:0007669"/>
    <property type="project" value="UniProtKB-KW"/>
</dbReference>
<feature type="domain" description="HD" evidence="5">
    <location>
        <begin position="87"/>
        <end position="186"/>
    </location>
</feature>
<dbReference type="PROSITE" id="PS51880">
    <property type="entry name" value="TGS"/>
    <property type="match status" value="1"/>
</dbReference>
<evidence type="ECO:0000259" key="6">
    <source>
        <dbReference type="PROSITE" id="PS51880"/>
    </source>
</evidence>
<comment type="pathway">
    <text evidence="1">Purine metabolism; ppGpp biosynthesis; ppGpp from GTP: step 1/2.</text>
</comment>
<dbReference type="Gene3D" id="3.10.20.30">
    <property type="match status" value="1"/>
</dbReference>
<dbReference type="NCBIfam" id="TIGR00691">
    <property type="entry name" value="spoT_relA"/>
    <property type="match status" value="1"/>
</dbReference>
<dbReference type="CDD" id="cd04876">
    <property type="entry name" value="ACT_RelA-SpoT"/>
    <property type="match status" value="1"/>
</dbReference>
<dbReference type="GO" id="GO:0015970">
    <property type="term" value="P:guanosine tetraphosphate biosynthetic process"/>
    <property type="evidence" value="ECO:0007669"/>
    <property type="project" value="UniProtKB-UniPathway"/>
</dbReference>
<evidence type="ECO:0000256" key="3">
    <source>
        <dbReference type="RuleBase" id="RU003847"/>
    </source>
</evidence>
<dbReference type="SUPFAM" id="SSF109604">
    <property type="entry name" value="HD-domain/PDEase-like"/>
    <property type="match status" value="1"/>
</dbReference>
<dbReference type="PANTHER" id="PTHR21262">
    <property type="entry name" value="GUANOSINE-3',5'-BIS DIPHOSPHATE 3'-PYROPHOSPHOHYDROLASE"/>
    <property type="match status" value="1"/>
</dbReference>
<dbReference type="Pfam" id="PF19296">
    <property type="entry name" value="RelA_AH_RIS"/>
    <property type="match status" value="1"/>
</dbReference>
<dbReference type="PROSITE" id="PS51671">
    <property type="entry name" value="ACT"/>
    <property type="match status" value="1"/>
</dbReference>
<dbReference type="AlphaFoldDB" id="A0A6J4R2D0"/>
<dbReference type="GO" id="GO:0008893">
    <property type="term" value="F:guanosine-3',5'-bis(diphosphate) 3'-diphosphatase activity"/>
    <property type="evidence" value="ECO:0007669"/>
    <property type="project" value="UniProtKB-EC"/>
</dbReference>
<keyword evidence="7" id="KW-0378">Hydrolase</keyword>
<dbReference type="CDD" id="cd00077">
    <property type="entry name" value="HDc"/>
    <property type="match status" value="1"/>
</dbReference>
<dbReference type="SUPFAM" id="SSF81301">
    <property type="entry name" value="Nucleotidyltransferase"/>
    <property type="match status" value="1"/>
</dbReference>
<accession>A0A6J4R2D0</accession>